<dbReference type="SUPFAM" id="SSF51735">
    <property type="entry name" value="NAD(P)-binding Rossmann-fold domains"/>
    <property type="match status" value="1"/>
</dbReference>
<reference evidence="2 3" key="1">
    <citation type="journal article" date="2009" name="J. Bacteriol.">
        <title>Complete genome sequence of Robiginitalea biformata HTCC2501.</title>
        <authorList>
            <person name="Oh H.M."/>
            <person name="Giovannoni S.J."/>
            <person name="Lee K."/>
            <person name="Ferriera S."/>
            <person name="Johnson J."/>
            <person name="Cho J.C."/>
        </authorList>
    </citation>
    <scope>NUCLEOTIDE SEQUENCE [LARGE SCALE GENOMIC DNA]</scope>
    <source>
        <strain evidence="3">ATCC BAA-864 / HTCC2501 / KCTC 12146</strain>
    </source>
</reference>
<dbReference type="RefSeq" id="WP_015755446.1">
    <property type="nucleotide sequence ID" value="NC_013222.1"/>
</dbReference>
<name>A4CP41_ROBBH</name>
<dbReference type="CDD" id="cd05243">
    <property type="entry name" value="SDR_a5"/>
    <property type="match status" value="1"/>
</dbReference>
<dbReference type="InterPro" id="IPR016040">
    <property type="entry name" value="NAD(P)-bd_dom"/>
</dbReference>
<dbReference type="eggNOG" id="COG0702">
    <property type="taxonomic scope" value="Bacteria"/>
</dbReference>
<dbReference type="PANTHER" id="PTHR15020:SF50">
    <property type="entry name" value="UPF0659 PROTEIN YMR090W"/>
    <property type="match status" value="1"/>
</dbReference>
<dbReference type="STRING" id="313596.RB2501_01241"/>
<accession>A4CP41</accession>
<organism evidence="2 3">
    <name type="scientific">Robiginitalea biformata (strain ATCC BAA-864 / DSM 15991 / KCTC 12146 / HTCC2501)</name>
    <dbReference type="NCBI Taxonomy" id="313596"/>
    <lineage>
        <taxon>Bacteria</taxon>
        <taxon>Pseudomonadati</taxon>
        <taxon>Bacteroidota</taxon>
        <taxon>Flavobacteriia</taxon>
        <taxon>Flavobacteriales</taxon>
        <taxon>Flavobacteriaceae</taxon>
        <taxon>Robiginitalea</taxon>
    </lineage>
</organism>
<proteinExistence type="predicted"/>
<dbReference type="EMBL" id="CP001712">
    <property type="protein sequence ID" value="EAR14658.1"/>
    <property type="molecule type" value="Genomic_DNA"/>
</dbReference>
<keyword evidence="3" id="KW-1185">Reference proteome</keyword>
<evidence type="ECO:0000313" key="2">
    <source>
        <dbReference type="EMBL" id="EAR14658.1"/>
    </source>
</evidence>
<dbReference type="InterPro" id="IPR036291">
    <property type="entry name" value="NAD(P)-bd_dom_sf"/>
</dbReference>
<dbReference type="KEGG" id="rbi:RB2501_01241"/>
<evidence type="ECO:0000313" key="3">
    <source>
        <dbReference type="Proteomes" id="UP000009049"/>
    </source>
</evidence>
<dbReference type="AlphaFoldDB" id="A4CP41"/>
<dbReference type="Proteomes" id="UP000009049">
    <property type="component" value="Chromosome"/>
</dbReference>
<dbReference type="PANTHER" id="PTHR15020">
    <property type="entry name" value="FLAVIN REDUCTASE-RELATED"/>
    <property type="match status" value="1"/>
</dbReference>
<sequence>MDVLVIGANGKIGRMVCDKLKNSEKHNPIAFIRKEEQRAYFEDKGIQVAVESLENSPEALEHVIKNYDAVVFTAGSGGKTGPGKTMEIDLDGAIKTIEAAQKHRVKRFVMVSASHADDRSSWGESDGMKPYYIAKHYADEALKRSQLNYTILRPVQLTDEDSPGKVTMSADPGKVSSQIPREAVAETILQVLDNKKTYGKTIEMSSGGEEIPAAIEKVTS</sequence>
<dbReference type="Pfam" id="PF13460">
    <property type="entry name" value="NAD_binding_10"/>
    <property type="match status" value="1"/>
</dbReference>
<feature type="domain" description="NAD(P)-binding" evidence="1">
    <location>
        <begin position="7"/>
        <end position="194"/>
    </location>
</feature>
<dbReference type="Gene3D" id="3.40.50.720">
    <property type="entry name" value="NAD(P)-binding Rossmann-like Domain"/>
    <property type="match status" value="1"/>
</dbReference>
<dbReference type="HOGENOM" id="CLU_025711_1_2_10"/>
<evidence type="ECO:0000259" key="1">
    <source>
        <dbReference type="Pfam" id="PF13460"/>
    </source>
</evidence>
<protein>
    <recommendedName>
        <fullName evidence="1">NAD(P)-binding domain-containing protein</fullName>
    </recommendedName>
</protein>
<gene>
    <name evidence="2" type="ordered locus">RB2501_01241</name>
</gene>
<dbReference type="OrthoDB" id="9787486at2"/>